<evidence type="ECO:0000256" key="3">
    <source>
        <dbReference type="ARBA" id="ARBA00022670"/>
    </source>
</evidence>
<organism evidence="11 12">
    <name type="scientific">Halocaridina rubra</name>
    <name type="common">Hawaiian red shrimp</name>
    <dbReference type="NCBI Taxonomy" id="373956"/>
    <lineage>
        <taxon>Eukaryota</taxon>
        <taxon>Metazoa</taxon>
        <taxon>Ecdysozoa</taxon>
        <taxon>Arthropoda</taxon>
        <taxon>Crustacea</taxon>
        <taxon>Multicrustacea</taxon>
        <taxon>Malacostraca</taxon>
        <taxon>Eumalacostraca</taxon>
        <taxon>Eucarida</taxon>
        <taxon>Decapoda</taxon>
        <taxon>Pleocyemata</taxon>
        <taxon>Caridea</taxon>
        <taxon>Atyoidea</taxon>
        <taxon>Atyidae</taxon>
        <taxon>Halocaridina</taxon>
    </lineage>
</organism>
<dbReference type="GO" id="GO:0006508">
    <property type="term" value="P:proteolysis"/>
    <property type="evidence" value="ECO:0007669"/>
    <property type="project" value="UniProtKB-KW"/>
</dbReference>
<dbReference type="GO" id="GO:0005576">
    <property type="term" value="C:extracellular region"/>
    <property type="evidence" value="ECO:0007669"/>
    <property type="project" value="UniProtKB-SubCell"/>
</dbReference>
<dbReference type="InterPro" id="IPR001314">
    <property type="entry name" value="Peptidase_S1A"/>
</dbReference>
<evidence type="ECO:0000313" key="11">
    <source>
        <dbReference type="EMBL" id="KAK7065279.1"/>
    </source>
</evidence>
<keyword evidence="8" id="KW-1015">Disulfide bond</keyword>
<dbReference type="PROSITE" id="PS00134">
    <property type="entry name" value="TRYPSIN_HIS"/>
    <property type="match status" value="1"/>
</dbReference>
<proteinExistence type="predicted"/>
<dbReference type="FunFam" id="2.40.10.10:FF:000146">
    <property type="entry name" value="Serine protease 53"/>
    <property type="match status" value="1"/>
</dbReference>
<accession>A0AAN8WPW1</accession>
<evidence type="ECO:0000256" key="5">
    <source>
        <dbReference type="ARBA" id="ARBA00022801"/>
    </source>
</evidence>
<evidence type="ECO:0000259" key="10">
    <source>
        <dbReference type="PROSITE" id="PS50240"/>
    </source>
</evidence>
<comment type="caution">
    <text evidence="11">The sequence shown here is derived from an EMBL/GenBank/DDBJ whole genome shotgun (WGS) entry which is preliminary data.</text>
</comment>
<evidence type="ECO:0000256" key="1">
    <source>
        <dbReference type="ARBA" id="ARBA00004613"/>
    </source>
</evidence>
<dbReference type="PROSITE" id="PS50240">
    <property type="entry name" value="TRYPSIN_DOM"/>
    <property type="match status" value="1"/>
</dbReference>
<dbReference type="PROSITE" id="PS00135">
    <property type="entry name" value="TRYPSIN_SER"/>
    <property type="match status" value="1"/>
</dbReference>
<dbReference type="Gene3D" id="2.40.10.10">
    <property type="entry name" value="Trypsin-like serine proteases"/>
    <property type="match status" value="1"/>
</dbReference>
<keyword evidence="2" id="KW-0964">Secreted</keyword>
<dbReference type="InterPro" id="IPR018114">
    <property type="entry name" value="TRYPSIN_HIS"/>
</dbReference>
<reference evidence="11 12" key="1">
    <citation type="submission" date="2023-11" db="EMBL/GenBank/DDBJ databases">
        <title>Halocaridina rubra genome assembly.</title>
        <authorList>
            <person name="Smith C."/>
        </authorList>
    </citation>
    <scope>NUCLEOTIDE SEQUENCE [LARGE SCALE GENOMIC DNA]</scope>
    <source>
        <strain evidence="11">EP-1</strain>
        <tissue evidence="11">Whole</tissue>
    </source>
</reference>
<dbReference type="CDD" id="cd00190">
    <property type="entry name" value="Tryp_SPc"/>
    <property type="match status" value="1"/>
</dbReference>
<dbReference type="SMART" id="SM00020">
    <property type="entry name" value="Tryp_SPc"/>
    <property type="match status" value="1"/>
</dbReference>
<evidence type="ECO:0000313" key="12">
    <source>
        <dbReference type="Proteomes" id="UP001381693"/>
    </source>
</evidence>
<evidence type="ECO:0000256" key="4">
    <source>
        <dbReference type="ARBA" id="ARBA00022729"/>
    </source>
</evidence>
<dbReference type="PRINTS" id="PR00722">
    <property type="entry name" value="CHYMOTRYPSIN"/>
</dbReference>
<dbReference type="AlphaFoldDB" id="A0AAN8WPW1"/>
<evidence type="ECO:0000256" key="9">
    <source>
        <dbReference type="RuleBase" id="RU363034"/>
    </source>
</evidence>
<gene>
    <name evidence="11" type="ORF">SK128_012051</name>
</gene>
<dbReference type="InterPro" id="IPR033116">
    <property type="entry name" value="TRYPSIN_SER"/>
</dbReference>
<keyword evidence="4" id="KW-0732">Signal</keyword>
<comment type="subcellular location">
    <subcellularLocation>
        <location evidence="1">Secreted</location>
    </subcellularLocation>
</comment>
<sequence>MGIKTVAFPGCGRMNRAGRIVGGSQVTPNQYPWQVAILEGDKQHPFCGGSIISDSWILTAAHCLVGRRLEDLRIIVGEHDWTTRNETNITKILRAKHMTRHYGFFMRMPLDNDIGLIQLAVPLVFPPDNSIAPVCLPPPNRLYSDVDALVLGWGTTENKFSGLSKFLRATEVNTMTNDVCQAIVMLKGPITENMICAGFLFGGENACHGDSGGPLLTQGDGCGGNCLVQIGVVSWGSMCNLGVLPTVYTRTNRKSYSAKTLAL</sequence>
<evidence type="ECO:0000256" key="2">
    <source>
        <dbReference type="ARBA" id="ARBA00022525"/>
    </source>
</evidence>
<evidence type="ECO:0000256" key="6">
    <source>
        <dbReference type="ARBA" id="ARBA00022825"/>
    </source>
</evidence>
<feature type="domain" description="Peptidase S1" evidence="10">
    <location>
        <begin position="20"/>
        <end position="263"/>
    </location>
</feature>
<evidence type="ECO:0000256" key="7">
    <source>
        <dbReference type="ARBA" id="ARBA00023145"/>
    </source>
</evidence>
<keyword evidence="12" id="KW-1185">Reference proteome</keyword>
<dbReference type="PANTHER" id="PTHR24252">
    <property type="entry name" value="ACROSIN-RELATED"/>
    <property type="match status" value="1"/>
</dbReference>
<dbReference type="Pfam" id="PF00089">
    <property type="entry name" value="Trypsin"/>
    <property type="match status" value="1"/>
</dbReference>
<keyword evidence="3 9" id="KW-0645">Protease</keyword>
<name>A0AAN8WPW1_HALRR</name>
<dbReference type="InterPro" id="IPR043504">
    <property type="entry name" value="Peptidase_S1_PA_chymotrypsin"/>
</dbReference>
<dbReference type="EMBL" id="JAXCGZ010020832">
    <property type="protein sequence ID" value="KAK7065279.1"/>
    <property type="molecule type" value="Genomic_DNA"/>
</dbReference>
<dbReference type="SUPFAM" id="SSF50494">
    <property type="entry name" value="Trypsin-like serine proteases"/>
    <property type="match status" value="1"/>
</dbReference>
<protein>
    <recommendedName>
        <fullName evidence="10">Peptidase S1 domain-containing protein</fullName>
    </recommendedName>
</protein>
<dbReference type="PANTHER" id="PTHR24252:SF7">
    <property type="entry name" value="HYALIN"/>
    <property type="match status" value="1"/>
</dbReference>
<keyword evidence="6 9" id="KW-0720">Serine protease</keyword>
<dbReference type="InterPro" id="IPR001254">
    <property type="entry name" value="Trypsin_dom"/>
</dbReference>
<dbReference type="GO" id="GO:0004252">
    <property type="term" value="F:serine-type endopeptidase activity"/>
    <property type="evidence" value="ECO:0007669"/>
    <property type="project" value="InterPro"/>
</dbReference>
<evidence type="ECO:0000256" key="8">
    <source>
        <dbReference type="ARBA" id="ARBA00023157"/>
    </source>
</evidence>
<dbReference type="InterPro" id="IPR009003">
    <property type="entry name" value="Peptidase_S1_PA"/>
</dbReference>
<keyword evidence="5 9" id="KW-0378">Hydrolase</keyword>
<dbReference type="Proteomes" id="UP001381693">
    <property type="component" value="Unassembled WGS sequence"/>
</dbReference>
<keyword evidence="7" id="KW-0865">Zymogen</keyword>